<evidence type="ECO:0000256" key="1">
    <source>
        <dbReference type="ARBA" id="ARBA00006227"/>
    </source>
</evidence>
<proteinExistence type="inferred from homology"/>
<dbReference type="InterPro" id="IPR005823">
    <property type="entry name" value="Ribosomal_uL13_bac-type"/>
</dbReference>
<dbReference type="GO" id="GO:0006412">
    <property type="term" value="P:translation"/>
    <property type="evidence" value="ECO:0007669"/>
    <property type="project" value="UniProtKB-UniRule"/>
</dbReference>
<dbReference type="PIRSF" id="PIRSF002181">
    <property type="entry name" value="Ribosomal_L13"/>
    <property type="match status" value="1"/>
</dbReference>
<dbReference type="HAMAP" id="MF_01366">
    <property type="entry name" value="Ribosomal_uL13"/>
    <property type="match status" value="1"/>
</dbReference>
<keyword evidence="2 4" id="KW-0689">Ribosomal protein</keyword>
<dbReference type="PROSITE" id="PS00783">
    <property type="entry name" value="RIBOSOMAL_L13"/>
    <property type="match status" value="1"/>
</dbReference>
<evidence type="ECO:0000256" key="6">
    <source>
        <dbReference type="RuleBase" id="RU003878"/>
    </source>
</evidence>
<comment type="similarity">
    <text evidence="1 4 5">Belongs to the universal ribosomal protein uL13 family.</text>
</comment>
<reference evidence="7 8" key="1">
    <citation type="journal article" date="2015" name="Nature">
        <title>rRNA introns, odd ribosomes, and small enigmatic genomes across a large radiation of phyla.</title>
        <authorList>
            <person name="Brown C.T."/>
            <person name="Hug L.A."/>
            <person name="Thomas B.C."/>
            <person name="Sharon I."/>
            <person name="Castelle C.J."/>
            <person name="Singh A."/>
            <person name="Wilkins M.J."/>
            <person name="Williams K.H."/>
            <person name="Banfield J.F."/>
        </authorList>
    </citation>
    <scope>NUCLEOTIDE SEQUENCE [LARGE SCALE GENOMIC DNA]</scope>
</reference>
<evidence type="ECO:0000313" key="7">
    <source>
        <dbReference type="EMBL" id="KKQ67407.1"/>
    </source>
</evidence>
<dbReference type="GO" id="GO:0003729">
    <property type="term" value="F:mRNA binding"/>
    <property type="evidence" value="ECO:0007669"/>
    <property type="project" value="TreeGrafter"/>
</dbReference>
<dbReference type="PANTHER" id="PTHR11545:SF2">
    <property type="entry name" value="LARGE RIBOSOMAL SUBUNIT PROTEIN UL13M"/>
    <property type="match status" value="1"/>
</dbReference>
<dbReference type="AlphaFoldDB" id="A0A0G0JKK8"/>
<organism evidence="7 8">
    <name type="scientific">Candidatus Daviesbacteria bacterium GW2011_GWA2_38_24</name>
    <dbReference type="NCBI Taxonomy" id="1618422"/>
    <lineage>
        <taxon>Bacteria</taxon>
        <taxon>Candidatus Daviesiibacteriota</taxon>
    </lineage>
</organism>
<dbReference type="Pfam" id="PF00572">
    <property type="entry name" value="Ribosomal_L13"/>
    <property type="match status" value="1"/>
</dbReference>
<dbReference type="SUPFAM" id="SSF52161">
    <property type="entry name" value="Ribosomal protein L13"/>
    <property type="match status" value="1"/>
</dbReference>
<gene>
    <name evidence="4 6" type="primary">rplM</name>
    <name evidence="7" type="ORF">US86_C0001G0334</name>
</gene>
<dbReference type="GO" id="GO:0003735">
    <property type="term" value="F:structural constituent of ribosome"/>
    <property type="evidence" value="ECO:0007669"/>
    <property type="project" value="InterPro"/>
</dbReference>
<sequence length="141" mass="15967">MSTNVLSAKDIKRDWHLINAKDQVLGRIATDIATKLMGKNKPNFVPYLDCGDFVVVTNASKVKVTGNKQTQKVYFRHSGFPGGDTRETFDKLIKRKPEEVIRHAVKGMLPKSKLGRKMIKKLFIFPGEQHKFEKQLGGALR</sequence>
<dbReference type="Gene3D" id="3.90.1180.10">
    <property type="entry name" value="Ribosomal protein L13"/>
    <property type="match status" value="1"/>
</dbReference>
<evidence type="ECO:0000256" key="4">
    <source>
        <dbReference type="HAMAP-Rule" id="MF_01366"/>
    </source>
</evidence>
<dbReference type="InterPro" id="IPR005822">
    <property type="entry name" value="Ribosomal_uL13"/>
</dbReference>
<dbReference type="PANTHER" id="PTHR11545">
    <property type="entry name" value="RIBOSOMAL PROTEIN L13"/>
    <property type="match status" value="1"/>
</dbReference>
<dbReference type="InterPro" id="IPR023563">
    <property type="entry name" value="Ribosomal_uL13_CS"/>
</dbReference>
<comment type="subunit">
    <text evidence="4">Part of the 50S ribosomal subunit.</text>
</comment>
<dbReference type="GO" id="GO:0017148">
    <property type="term" value="P:negative regulation of translation"/>
    <property type="evidence" value="ECO:0007669"/>
    <property type="project" value="TreeGrafter"/>
</dbReference>
<keyword evidence="3 4" id="KW-0687">Ribonucleoprotein</keyword>
<dbReference type="EMBL" id="LBUP01000001">
    <property type="protein sequence ID" value="KKQ67407.1"/>
    <property type="molecule type" value="Genomic_DNA"/>
</dbReference>
<comment type="caution">
    <text evidence="7">The sequence shown here is derived from an EMBL/GenBank/DDBJ whole genome shotgun (WGS) entry which is preliminary data.</text>
</comment>
<evidence type="ECO:0000256" key="2">
    <source>
        <dbReference type="ARBA" id="ARBA00022980"/>
    </source>
</evidence>
<dbReference type="NCBIfam" id="TIGR01066">
    <property type="entry name" value="rplM_bact"/>
    <property type="match status" value="1"/>
</dbReference>
<evidence type="ECO:0000313" key="8">
    <source>
        <dbReference type="Proteomes" id="UP000034235"/>
    </source>
</evidence>
<dbReference type="PATRIC" id="fig|1618422.5.peg.338"/>
<comment type="function">
    <text evidence="4 6">This protein is one of the early assembly proteins of the 50S ribosomal subunit, although it is not seen to bind rRNA by itself. It is important during the early stages of 50S assembly.</text>
</comment>
<dbReference type="InterPro" id="IPR036899">
    <property type="entry name" value="Ribosomal_uL13_sf"/>
</dbReference>
<protein>
    <recommendedName>
        <fullName evidence="4">Large ribosomal subunit protein uL13</fullName>
    </recommendedName>
</protein>
<evidence type="ECO:0000256" key="3">
    <source>
        <dbReference type="ARBA" id="ARBA00023274"/>
    </source>
</evidence>
<dbReference type="CDD" id="cd00392">
    <property type="entry name" value="Ribosomal_L13"/>
    <property type="match status" value="1"/>
</dbReference>
<name>A0A0G0JKK8_9BACT</name>
<dbReference type="Proteomes" id="UP000034235">
    <property type="component" value="Unassembled WGS sequence"/>
</dbReference>
<accession>A0A0G0JKK8</accession>
<evidence type="ECO:0000256" key="5">
    <source>
        <dbReference type="RuleBase" id="RU003877"/>
    </source>
</evidence>
<dbReference type="GO" id="GO:0005840">
    <property type="term" value="C:ribosome"/>
    <property type="evidence" value="ECO:0007669"/>
    <property type="project" value="UniProtKB-KW"/>
</dbReference>
<dbReference type="GO" id="GO:1990904">
    <property type="term" value="C:ribonucleoprotein complex"/>
    <property type="evidence" value="ECO:0007669"/>
    <property type="project" value="UniProtKB-KW"/>
</dbReference>